<comment type="caution">
    <text evidence="4">The sequence shown here is derived from an EMBL/GenBank/DDBJ whole genome shotgun (WGS) entry which is preliminary data.</text>
</comment>
<dbReference type="OrthoDB" id="1114670at2"/>
<evidence type="ECO:0000313" key="5">
    <source>
        <dbReference type="Proteomes" id="UP000256373"/>
    </source>
</evidence>
<dbReference type="PANTHER" id="PTHR24220:SF659">
    <property type="entry name" value="TRANSPORTER, PUTATIVE-RELATED"/>
    <property type="match status" value="1"/>
</dbReference>
<sequence>MVDVKAVSYQYAGAESMTFGDLCIGAGEKWLLTGESGSGKSTFLHILTGILKPASGKVTIDGTDIYSLSSAAQDRFRGRNIGIVFQQAHLIKSLTIQENLLLAQSFAGLPKNKKKVNQMLQELGIGSKAFSYPQQLSQGQLQRASIGRALINRPGLLVADEPTSSLDNRNADTVLRLLLDLSNSHNTSLLVSTHDDRVKPAFSNVYNLTLNDAR</sequence>
<protein>
    <submittedName>
        <fullName evidence="4">ABC transporter ATP-binding protein</fullName>
    </submittedName>
</protein>
<dbReference type="PANTHER" id="PTHR24220">
    <property type="entry name" value="IMPORT ATP-BINDING PROTEIN"/>
    <property type="match status" value="1"/>
</dbReference>
<reference evidence="4 5" key="1">
    <citation type="submission" date="2018-07" db="EMBL/GenBank/DDBJ databases">
        <title>Dyadobacter roseus sp. nov., isolated from rose rhizosphere soil.</title>
        <authorList>
            <person name="Chen L."/>
        </authorList>
    </citation>
    <scope>NUCLEOTIDE SEQUENCE [LARGE SCALE GENOMIC DNA]</scope>
    <source>
        <strain evidence="4 5">RS19</strain>
    </source>
</reference>
<dbReference type="GO" id="GO:0016887">
    <property type="term" value="F:ATP hydrolysis activity"/>
    <property type="evidence" value="ECO:0007669"/>
    <property type="project" value="InterPro"/>
</dbReference>
<dbReference type="EMBL" id="QNUL01000004">
    <property type="protein sequence ID" value="REA62646.1"/>
    <property type="molecule type" value="Genomic_DNA"/>
</dbReference>
<dbReference type="InterPro" id="IPR027417">
    <property type="entry name" value="P-loop_NTPase"/>
</dbReference>
<dbReference type="PROSITE" id="PS50893">
    <property type="entry name" value="ABC_TRANSPORTER_2"/>
    <property type="match status" value="1"/>
</dbReference>
<dbReference type="InterPro" id="IPR003593">
    <property type="entry name" value="AAA+_ATPase"/>
</dbReference>
<dbReference type="RefSeq" id="WP_115829943.1">
    <property type="nucleotide sequence ID" value="NZ_QNUL01000004.1"/>
</dbReference>
<dbReference type="SMART" id="SM00382">
    <property type="entry name" value="AAA"/>
    <property type="match status" value="1"/>
</dbReference>
<feature type="domain" description="ABC transporter" evidence="3">
    <location>
        <begin position="2"/>
        <end position="214"/>
    </location>
</feature>
<dbReference type="Gene3D" id="3.40.50.300">
    <property type="entry name" value="P-loop containing nucleotide triphosphate hydrolases"/>
    <property type="match status" value="1"/>
</dbReference>
<keyword evidence="1" id="KW-0547">Nucleotide-binding</keyword>
<dbReference type="Proteomes" id="UP000256373">
    <property type="component" value="Unassembled WGS sequence"/>
</dbReference>
<dbReference type="GO" id="GO:0005524">
    <property type="term" value="F:ATP binding"/>
    <property type="evidence" value="ECO:0007669"/>
    <property type="project" value="UniProtKB-KW"/>
</dbReference>
<dbReference type="GO" id="GO:0005886">
    <property type="term" value="C:plasma membrane"/>
    <property type="evidence" value="ECO:0007669"/>
    <property type="project" value="TreeGrafter"/>
</dbReference>
<dbReference type="SUPFAM" id="SSF52540">
    <property type="entry name" value="P-loop containing nucleoside triphosphate hydrolases"/>
    <property type="match status" value="1"/>
</dbReference>
<evidence type="ECO:0000259" key="3">
    <source>
        <dbReference type="PROSITE" id="PS50893"/>
    </source>
</evidence>
<dbReference type="Pfam" id="PF00005">
    <property type="entry name" value="ABC_tran"/>
    <property type="match status" value="1"/>
</dbReference>
<evidence type="ECO:0000256" key="1">
    <source>
        <dbReference type="ARBA" id="ARBA00022741"/>
    </source>
</evidence>
<organism evidence="4 5">
    <name type="scientific">Dyadobacter luteus</name>
    <dbReference type="NCBI Taxonomy" id="2259619"/>
    <lineage>
        <taxon>Bacteria</taxon>
        <taxon>Pseudomonadati</taxon>
        <taxon>Bacteroidota</taxon>
        <taxon>Cytophagia</taxon>
        <taxon>Cytophagales</taxon>
        <taxon>Spirosomataceae</taxon>
        <taxon>Dyadobacter</taxon>
    </lineage>
</organism>
<evidence type="ECO:0000313" key="4">
    <source>
        <dbReference type="EMBL" id="REA62646.1"/>
    </source>
</evidence>
<keyword evidence="2 4" id="KW-0067">ATP-binding</keyword>
<name>A0A3D8YDS0_9BACT</name>
<dbReference type="GO" id="GO:0022857">
    <property type="term" value="F:transmembrane transporter activity"/>
    <property type="evidence" value="ECO:0007669"/>
    <property type="project" value="TreeGrafter"/>
</dbReference>
<gene>
    <name evidence="4" type="ORF">DSL64_06895</name>
</gene>
<keyword evidence="5" id="KW-1185">Reference proteome</keyword>
<accession>A0A3D8YDS0</accession>
<dbReference type="InterPro" id="IPR015854">
    <property type="entry name" value="ABC_transpr_LolD-like"/>
</dbReference>
<dbReference type="PROSITE" id="PS00211">
    <property type="entry name" value="ABC_TRANSPORTER_1"/>
    <property type="match status" value="1"/>
</dbReference>
<evidence type="ECO:0000256" key="2">
    <source>
        <dbReference type="ARBA" id="ARBA00022840"/>
    </source>
</evidence>
<dbReference type="InterPro" id="IPR017871">
    <property type="entry name" value="ABC_transporter-like_CS"/>
</dbReference>
<dbReference type="AlphaFoldDB" id="A0A3D8YDS0"/>
<proteinExistence type="predicted"/>
<dbReference type="InterPro" id="IPR003439">
    <property type="entry name" value="ABC_transporter-like_ATP-bd"/>
</dbReference>